<evidence type="ECO:0000313" key="2">
    <source>
        <dbReference type="Proteomes" id="UP000054516"/>
    </source>
</evidence>
<reference evidence="1" key="1">
    <citation type="submission" date="2016-03" db="EMBL/GenBank/DDBJ databases">
        <title>Draft genome sequence of Rosellinia necatrix.</title>
        <authorList>
            <person name="Kanematsu S."/>
        </authorList>
    </citation>
    <scope>NUCLEOTIDE SEQUENCE [LARGE SCALE GENOMIC DNA]</scope>
    <source>
        <strain evidence="1">W97</strain>
    </source>
</reference>
<dbReference type="STRING" id="77044.A0A1W2TW62"/>
<dbReference type="OMA" id="ANDESQM"/>
<dbReference type="OrthoDB" id="4475584at2759"/>
<dbReference type="EMBL" id="DF977550">
    <property type="protein sequence ID" value="GAP92901.2"/>
    <property type="molecule type" value="Genomic_DNA"/>
</dbReference>
<name>A0A1W2TW62_ROSNE</name>
<keyword evidence="2" id="KW-1185">Reference proteome</keyword>
<dbReference type="AlphaFoldDB" id="A0A1W2TW62"/>
<accession>A0A1W2TW62</accession>
<organism evidence="1">
    <name type="scientific">Rosellinia necatrix</name>
    <name type="common">White root-rot fungus</name>
    <dbReference type="NCBI Taxonomy" id="77044"/>
    <lineage>
        <taxon>Eukaryota</taxon>
        <taxon>Fungi</taxon>
        <taxon>Dikarya</taxon>
        <taxon>Ascomycota</taxon>
        <taxon>Pezizomycotina</taxon>
        <taxon>Sordariomycetes</taxon>
        <taxon>Xylariomycetidae</taxon>
        <taxon>Xylariales</taxon>
        <taxon>Xylariaceae</taxon>
        <taxon>Rosellinia</taxon>
    </lineage>
</organism>
<proteinExistence type="predicted"/>
<evidence type="ECO:0000313" key="1">
    <source>
        <dbReference type="EMBL" id="GAP92901.2"/>
    </source>
</evidence>
<gene>
    <name evidence="1" type="ORF">SAMD00023353_10500260</name>
</gene>
<sequence>MDSPCVLEALLQVSAVASGYPVETVTRRGAGMFHLQAMSNPPGVDSPSSALRMIACFVLARTLLFVDVIPDSWERTFQGTGAFLYFRRFTFADTVERRVWLSFLTLVTRLEVAYCLMNQLAPNWISGLAHQIQEQSEISNTRDNIPQRILDTSIRCLRLLIDAMNISFTVPEASDDATAPPGEFDPSHFNQRNELMDRLDAWQRSRPPDLKPLIEVDHPKGNFPTIIFTSGAGISANIIYHTAMALLLRNKQDSTSTDEHGEALEMVGPQESPDWHAQRVCGIAINSEPEHARCWDPIMIAAFWLATQGLNLRSQQDQVLVCLSQLKAAGWHIDILINKLHEKWGHAN</sequence>
<dbReference type="Proteomes" id="UP000054516">
    <property type="component" value="Unassembled WGS sequence"/>
</dbReference>
<protein>
    <submittedName>
        <fullName evidence="1">Putative C6 zinc finger domain-containing protein</fullName>
    </submittedName>
</protein>